<keyword evidence="2" id="KW-1185">Reference proteome</keyword>
<dbReference type="InterPro" id="IPR011011">
    <property type="entry name" value="Znf_FYVE_PHD"/>
</dbReference>
<dbReference type="PANTHER" id="PTHR34718:SF2">
    <property type="entry name" value="PHD-TYPE DOMAIN-CONTAINING PROTEIN"/>
    <property type="match status" value="1"/>
</dbReference>
<dbReference type="Gene3D" id="3.30.40.10">
    <property type="entry name" value="Zinc/RING finger domain, C3HC4 (zinc finger)"/>
    <property type="match status" value="1"/>
</dbReference>
<comment type="caution">
    <text evidence="1">The sequence shown here is derived from an EMBL/GenBank/DDBJ whole genome shotgun (WGS) entry which is preliminary data.</text>
</comment>
<dbReference type="SUPFAM" id="SSF57903">
    <property type="entry name" value="FYVE/PHD zinc finger"/>
    <property type="match status" value="1"/>
</dbReference>
<sequence length="124" mass="14466">MQKQEGTSNCGLFALAVATSLCCGGLPEDCDWQDEMPGHLVKCIEAGVISSFPMSNTSRNHQLYHSSEEIDIYCHCRQPYRENIFMVQCDKCLDWFHRVVKEYQELLKRIHVSFVKTVNRKNYW</sequence>
<organism evidence="1 2">
    <name type="scientific">Paramuricea clavata</name>
    <name type="common">Red gorgonian</name>
    <name type="synonym">Violescent sea-whip</name>
    <dbReference type="NCBI Taxonomy" id="317549"/>
    <lineage>
        <taxon>Eukaryota</taxon>
        <taxon>Metazoa</taxon>
        <taxon>Cnidaria</taxon>
        <taxon>Anthozoa</taxon>
        <taxon>Octocorallia</taxon>
        <taxon>Malacalcyonacea</taxon>
        <taxon>Plexauridae</taxon>
        <taxon>Paramuricea</taxon>
    </lineage>
</organism>
<evidence type="ECO:0000313" key="1">
    <source>
        <dbReference type="EMBL" id="CAB4032550.1"/>
    </source>
</evidence>
<proteinExistence type="predicted"/>
<dbReference type="InterPro" id="IPR013083">
    <property type="entry name" value="Znf_RING/FYVE/PHD"/>
</dbReference>
<dbReference type="PANTHER" id="PTHR34718">
    <property type="entry name" value="PHD-TYPE DOMAIN-CONTAINING PROTEIN"/>
    <property type="match status" value="1"/>
</dbReference>
<evidence type="ECO:0000313" key="2">
    <source>
        <dbReference type="Proteomes" id="UP001152795"/>
    </source>
</evidence>
<dbReference type="AlphaFoldDB" id="A0A7D9JN67"/>
<dbReference type="EMBL" id="CACRXK020018487">
    <property type="protein sequence ID" value="CAB4032550.1"/>
    <property type="molecule type" value="Genomic_DNA"/>
</dbReference>
<dbReference type="OrthoDB" id="10054020at2759"/>
<name>A0A7D9JN67_PARCT</name>
<protein>
    <submittedName>
        <fullName evidence="1">Uncharacterized protein</fullName>
    </submittedName>
</protein>
<gene>
    <name evidence="1" type="ORF">PACLA_8A042983</name>
</gene>
<accession>A0A7D9JN67</accession>
<reference evidence="1" key="1">
    <citation type="submission" date="2020-04" db="EMBL/GenBank/DDBJ databases">
        <authorList>
            <person name="Alioto T."/>
            <person name="Alioto T."/>
            <person name="Gomez Garrido J."/>
        </authorList>
    </citation>
    <scope>NUCLEOTIDE SEQUENCE</scope>
    <source>
        <strain evidence="1">A484AB</strain>
    </source>
</reference>
<dbReference type="Proteomes" id="UP001152795">
    <property type="component" value="Unassembled WGS sequence"/>
</dbReference>